<evidence type="ECO:0000259" key="2">
    <source>
        <dbReference type="Pfam" id="PF04909"/>
    </source>
</evidence>
<dbReference type="InterPro" id="IPR006680">
    <property type="entry name" value="Amidohydro-rel"/>
</dbReference>
<dbReference type="PANTHER" id="PTHR43569">
    <property type="entry name" value="AMIDOHYDROLASE"/>
    <property type="match status" value="1"/>
</dbReference>
<sequence length="208" mass="22649">MYVDSHVHMWELARGDYTWIKPDTPVIARDFIPEELLPALERNHVDSVILVQAAATTAETDYMLALAEKVPWIAGVVGGMSLLADDFEQDYVRLRENRRFAGIRINGGDIPEAGSSAESLLLSRLSRLQSDGLTLDMLVTAVHLGAAAKLLSKLPDLKAVINHLGIPGVKDEAWEPWSTGVSLLAQLPGTAFKISGMLTQAGGFYPEL</sequence>
<dbReference type="Gene3D" id="3.20.20.140">
    <property type="entry name" value="Metal-dependent hydrolases"/>
    <property type="match status" value="1"/>
</dbReference>
<gene>
    <name evidence="3" type="ORF">K0U00_41570</name>
</gene>
<dbReference type="SUPFAM" id="SSF51556">
    <property type="entry name" value="Metallo-dependent hydrolases"/>
    <property type="match status" value="1"/>
</dbReference>
<reference evidence="3 4" key="1">
    <citation type="submission" date="2021-07" db="EMBL/GenBank/DDBJ databases">
        <title>Paenibacillus radiodurans sp. nov., isolated from the southeastern edge of Tengger Desert.</title>
        <authorList>
            <person name="Zhang G."/>
        </authorList>
    </citation>
    <scope>NUCLEOTIDE SEQUENCE [LARGE SCALE GENOMIC DNA]</scope>
    <source>
        <strain evidence="3 4">CCM 7311</strain>
    </source>
</reference>
<keyword evidence="4" id="KW-1185">Reference proteome</keyword>
<proteinExistence type="inferred from homology"/>
<dbReference type="EMBL" id="JAHZIK010002313">
    <property type="protein sequence ID" value="MBW7460574.1"/>
    <property type="molecule type" value="Genomic_DNA"/>
</dbReference>
<dbReference type="Pfam" id="PF04909">
    <property type="entry name" value="Amidohydro_2"/>
    <property type="match status" value="1"/>
</dbReference>
<accession>A0ABS7CI87</accession>
<feature type="non-terminal residue" evidence="3">
    <location>
        <position position="208"/>
    </location>
</feature>
<evidence type="ECO:0000256" key="1">
    <source>
        <dbReference type="ARBA" id="ARBA00038310"/>
    </source>
</evidence>
<evidence type="ECO:0000313" key="3">
    <source>
        <dbReference type="EMBL" id="MBW7460574.1"/>
    </source>
</evidence>
<name>A0ABS7CI87_9BACL</name>
<dbReference type="PANTHER" id="PTHR43569:SF2">
    <property type="entry name" value="AMIDOHYDROLASE-RELATED DOMAIN-CONTAINING PROTEIN"/>
    <property type="match status" value="1"/>
</dbReference>
<protein>
    <submittedName>
        <fullName evidence="3">Amidohydrolase family protein</fullName>
    </submittedName>
</protein>
<comment type="caution">
    <text evidence="3">The sequence shown here is derived from an EMBL/GenBank/DDBJ whole genome shotgun (WGS) entry which is preliminary data.</text>
</comment>
<dbReference type="InterPro" id="IPR032466">
    <property type="entry name" value="Metal_Hydrolase"/>
</dbReference>
<comment type="similarity">
    <text evidence="1">Belongs to the metallo-dependent hydrolases superfamily.</text>
</comment>
<evidence type="ECO:0000313" key="4">
    <source>
        <dbReference type="Proteomes" id="UP001519887"/>
    </source>
</evidence>
<feature type="domain" description="Amidohydrolase-related" evidence="2">
    <location>
        <begin position="3"/>
        <end position="199"/>
    </location>
</feature>
<dbReference type="InterPro" id="IPR052350">
    <property type="entry name" value="Metallo-dep_Lactonases"/>
</dbReference>
<dbReference type="Proteomes" id="UP001519887">
    <property type="component" value="Unassembled WGS sequence"/>
</dbReference>
<organism evidence="3 4">
    <name type="scientific">Paenibacillus sepulcri</name>
    <dbReference type="NCBI Taxonomy" id="359917"/>
    <lineage>
        <taxon>Bacteria</taxon>
        <taxon>Bacillati</taxon>
        <taxon>Bacillota</taxon>
        <taxon>Bacilli</taxon>
        <taxon>Bacillales</taxon>
        <taxon>Paenibacillaceae</taxon>
        <taxon>Paenibacillus</taxon>
    </lineage>
</organism>